<comment type="function">
    <text evidence="8 10 11">Involved in peptidoglycan biosynthesis. Transports lipid-linked peptidoglycan precursors from the inner to the outer leaflet of the cytoplasmic membrane.</text>
</comment>
<evidence type="ECO:0000256" key="1">
    <source>
        <dbReference type="ARBA" id="ARBA00004651"/>
    </source>
</evidence>
<dbReference type="EMBL" id="SMAK01000003">
    <property type="protein sequence ID" value="TCT11965.1"/>
    <property type="molecule type" value="Genomic_DNA"/>
</dbReference>
<keyword evidence="6 10" id="KW-1133">Transmembrane helix</keyword>
<dbReference type="AlphaFoldDB" id="A0A4R3MJN6"/>
<dbReference type="PANTHER" id="PTHR47019">
    <property type="entry name" value="LIPID II FLIPPASE MURJ"/>
    <property type="match status" value="1"/>
</dbReference>
<name>A0A4R3MJN6_9HYPH</name>
<feature type="transmembrane region" description="Helical" evidence="10">
    <location>
        <begin position="233"/>
        <end position="257"/>
    </location>
</feature>
<keyword evidence="10 11" id="KW-0813">Transport</keyword>
<evidence type="ECO:0000256" key="9">
    <source>
        <dbReference type="ARBA" id="ARBA00061532"/>
    </source>
</evidence>
<comment type="subcellular location">
    <subcellularLocation>
        <location evidence="10">Cell inner membrane</location>
        <topology evidence="10">Multi-pass membrane protein</topology>
    </subcellularLocation>
    <subcellularLocation>
        <location evidence="1">Cell membrane</location>
        <topology evidence="1">Multi-pass membrane protein</topology>
    </subcellularLocation>
</comment>
<keyword evidence="4 10" id="KW-0133">Cell shape</keyword>
<dbReference type="HAMAP" id="MF_02078">
    <property type="entry name" value="MurJ_MviN"/>
    <property type="match status" value="1"/>
</dbReference>
<comment type="similarity">
    <text evidence="9 10 11">Belongs to the MurJ/MviN family.</text>
</comment>
<evidence type="ECO:0000256" key="11">
    <source>
        <dbReference type="PIRNR" id="PIRNR002869"/>
    </source>
</evidence>
<dbReference type="InterPro" id="IPR004268">
    <property type="entry name" value="MurJ"/>
</dbReference>
<accession>A0A4R3MJN6</accession>
<evidence type="ECO:0000256" key="3">
    <source>
        <dbReference type="ARBA" id="ARBA00022692"/>
    </source>
</evidence>
<feature type="transmembrane region" description="Helical" evidence="10">
    <location>
        <begin position="189"/>
        <end position="212"/>
    </location>
</feature>
<evidence type="ECO:0000256" key="2">
    <source>
        <dbReference type="ARBA" id="ARBA00022475"/>
    </source>
</evidence>
<dbReference type="Pfam" id="PF03023">
    <property type="entry name" value="MurJ"/>
    <property type="match status" value="1"/>
</dbReference>
<dbReference type="UniPathway" id="UPA00219"/>
<keyword evidence="10" id="KW-0997">Cell inner membrane</keyword>
<evidence type="ECO:0000256" key="6">
    <source>
        <dbReference type="ARBA" id="ARBA00022989"/>
    </source>
</evidence>
<dbReference type="GO" id="GO:0015648">
    <property type="term" value="F:lipid-linked peptidoglycan transporter activity"/>
    <property type="evidence" value="ECO:0007669"/>
    <property type="project" value="UniProtKB-UniRule"/>
</dbReference>
<evidence type="ECO:0000256" key="4">
    <source>
        <dbReference type="ARBA" id="ARBA00022960"/>
    </source>
</evidence>
<feature type="transmembrane region" description="Helical" evidence="10">
    <location>
        <begin position="159"/>
        <end position="183"/>
    </location>
</feature>
<evidence type="ECO:0000256" key="5">
    <source>
        <dbReference type="ARBA" id="ARBA00022984"/>
    </source>
</evidence>
<evidence type="ECO:0000256" key="10">
    <source>
        <dbReference type="HAMAP-Rule" id="MF_02078"/>
    </source>
</evidence>
<feature type="transmembrane region" description="Helical" evidence="10">
    <location>
        <begin position="451"/>
        <end position="470"/>
    </location>
</feature>
<feature type="transmembrane region" description="Helical" evidence="10">
    <location>
        <begin position="352"/>
        <end position="373"/>
    </location>
</feature>
<feature type="transmembrane region" description="Helical" evidence="10">
    <location>
        <begin position="126"/>
        <end position="147"/>
    </location>
</feature>
<dbReference type="NCBIfam" id="TIGR01695">
    <property type="entry name" value="murJ_mviN"/>
    <property type="match status" value="1"/>
</dbReference>
<feature type="transmembrane region" description="Helical" evidence="10">
    <location>
        <begin position="316"/>
        <end position="340"/>
    </location>
</feature>
<feature type="transmembrane region" description="Helical" evidence="10">
    <location>
        <begin position="88"/>
        <end position="114"/>
    </location>
</feature>
<keyword evidence="13" id="KW-1185">Reference proteome</keyword>
<evidence type="ECO:0000256" key="8">
    <source>
        <dbReference type="ARBA" id="ARBA00060041"/>
    </source>
</evidence>
<evidence type="ECO:0000313" key="13">
    <source>
        <dbReference type="Proteomes" id="UP000295678"/>
    </source>
</evidence>
<dbReference type="Proteomes" id="UP000295678">
    <property type="component" value="Unassembled WGS sequence"/>
</dbReference>
<dbReference type="GO" id="GO:0009252">
    <property type="term" value="P:peptidoglycan biosynthetic process"/>
    <property type="evidence" value="ECO:0007669"/>
    <property type="project" value="UniProtKB-UniRule"/>
</dbReference>
<keyword evidence="5 10" id="KW-0573">Peptidoglycan synthesis</keyword>
<dbReference type="OrthoDB" id="9816572at2"/>
<dbReference type="PRINTS" id="PR01806">
    <property type="entry name" value="VIRFACTRMVIN"/>
</dbReference>
<reference evidence="12 13" key="1">
    <citation type="submission" date="2019-03" db="EMBL/GenBank/DDBJ databases">
        <title>Genomic Encyclopedia of Type Strains, Phase IV (KMG-IV): sequencing the most valuable type-strain genomes for metagenomic binning, comparative biology and taxonomic classification.</title>
        <authorList>
            <person name="Goeker M."/>
        </authorList>
    </citation>
    <scope>NUCLEOTIDE SEQUENCE [LARGE SCALE GENOMIC DNA]</scope>
    <source>
        <strain evidence="12 13">DSM 19345</strain>
    </source>
</reference>
<feature type="transmembrane region" description="Helical" evidence="10">
    <location>
        <begin position="277"/>
        <end position="295"/>
    </location>
</feature>
<dbReference type="GO" id="GO:0071555">
    <property type="term" value="P:cell wall organization"/>
    <property type="evidence" value="ECO:0007669"/>
    <property type="project" value="UniProtKB-UniRule"/>
</dbReference>
<dbReference type="GO" id="GO:0008360">
    <property type="term" value="P:regulation of cell shape"/>
    <property type="evidence" value="ECO:0007669"/>
    <property type="project" value="UniProtKB-UniRule"/>
</dbReference>
<dbReference type="GO" id="GO:0034204">
    <property type="term" value="P:lipid translocation"/>
    <property type="evidence" value="ECO:0007669"/>
    <property type="project" value="TreeGrafter"/>
</dbReference>
<protein>
    <recommendedName>
        <fullName evidence="10">Probable lipid II flippase MurJ</fullName>
    </recommendedName>
</protein>
<dbReference type="PANTHER" id="PTHR47019:SF1">
    <property type="entry name" value="LIPID II FLIPPASE MURJ"/>
    <property type="match status" value="1"/>
</dbReference>
<sequence length="522" mass="55079">MSLLRNFATVSGGTATSRLLGFIRDVMMAAGLGTGPVADAFLVAFRFPNLFRRIFAEGAFNSAFIPLFAKSLEGQGAKSARQFAEEALSALLFTLLVLTAAAEIAMAPLMLVMAPGFVSDPDKFDLAVLLSRICFPYLLFISLVALLSGVLNALGRFAAAAFASALLNFVLIAFLAAIFWLGLEETPRAGIWLAWGVFVAGVCQLVMLVVASRRAGMGLAIIRPRLTPGVRRLIALGIPAVVTGGITQINIVVGTVIASLREGAVSYLYYADRIYQLPLGIVGTAIGVVLLPELARRLRAGDDVGVQTAQNRAFEFTLALTLPAACALILVATPIIRGLFERGAFDPADTRATAQALAAFALGLPAFVLGKVFQPAFFAREDTRTPMWFAGINAAANIVLSLALFPVLAHVGIALATSIAGWIHTGLLAGRLWRDGYFVADGRLKSRALRAIAATAIMAAVLLLVEWLLRPFSGSGRDLANAMVLAALVAAGGASYALAAMLTGVLTREEFARALGRRRTGA</sequence>
<evidence type="ECO:0000256" key="7">
    <source>
        <dbReference type="ARBA" id="ARBA00023136"/>
    </source>
</evidence>
<dbReference type="InterPro" id="IPR051050">
    <property type="entry name" value="Lipid_II_flippase_MurJ/MviN"/>
</dbReference>
<feature type="transmembrane region" description="Helical" evidence="10">
    <location>
        <begin position="411"/>
        <end position="430"/>
    </location>
</feature>
<gene>
    <name evidence="10" type="primary">murJ</name>
    <name evidence="12" type="ORF">EDC22_103278</name>
</gene>
<keyword evidence="7 10" id="KW-0472">Membrane</keyword>
<feature type="transmembrane region" description="Helical" evidence="10">
    <location>
        <begin position="482"/>
        <end position="507"/>
    </location>
</feature>
<dbReference type="PIRSF" id="PIRSF002869">
    <property type="entry name" value="MviN"/>
    <property type="match status" value="1"/>
</dbReference>
<proteinExistence type="inferred from homology"/>
<dbReference type="RefSeq" id="WP_132805851.1">
    <property type="nucleotide sequence ID" value="NZ_SMAK01000003.1"/>
</dbReference>
<comment type="pathway">
    <text evidence="10">Cell wall biogenesis; peptidoglycan biosynthesis.</text>
</comment>
<organism evidence="12 13">
    <name type="scientific">Tepidamorphus gemmatus</name>
    <dbReference type="NCBI Taxonomy" id="747076"/>
    <lineage>
        <taxon>Bacteria</taxon>
        <taxon>Pseudomonadati</taxon>
        <taxon>Pseudomonadota</taxon>
        <taxon>Alphaproteobacteria</taxon>
        <taxon>Hyphomicrobiales</taxon>
        <taxon>Tepidamorphaceae</taxon>
        <taxon>Tepidamorphus</taxon>
    </lineage>
</organism>
<feature type="transmembrane region" description="Helical" evidence="10">
    <location>
        <begin position="26"/>
        <end position="45"/>
    </location>
</feature>
<feature type="transmembrane region" description="Helical" evidence="10">
    <location>
        <begin position="385"/>
        <end position="405"/>
    </location>
</feature>
<dbReference type="CDD" id="cd13123">
    <property type="entry name" value="MATE_MurJ_like"/>
    <property type="match status" value="1"/>
</dbReference>
<evidence type="ECO:0000313" key="12">
    <source>
        <dbReference type="EMBL" id="TCT11965.1"/>
    </source>
</evidence>
<keyword evidence="3 10" id="KW-0812">Transmembrane</keyword>
<dbReference type="GO" id="GO:0005886">
    <property type="term" value="C:plasma membrane"/>
    <property type="evidence" value="ECO:0007669"/>
    <property type="project" value="UniProtKB-SubCell"/>
</dbReference>
<comment type="caution">
    <text evidence="12">The sequence shown here is derived from an EMBL/GenBank/DDBJ whole genome shotgun (WGS) entry which is preliminary data.</text>
</comment>
<keyword evidence="2 10" id="KW-1003">Cell membrane</keyword>
<keyword evidence="10 11" id="KW-0961">Cell wall biogenesis/degradation</keyword>